<dbReference type="Pfam" id="PF10282">
    <property type="entry name" value="Lactonase"/>
    <property type="match status" value="1"/>
</dbReference>
<evidence type="ECO:0000256" key="1">
    <source>
        <dbReference type="ARBA" id="ARBA00005564"/>
    </source>
</evidence>
<dbReference type="SUPFAM" id="SSF51004">
    <property type="entry name" value="C-terminal (heme d1) domain of cytochrome cd1-nitrite reductase"/>
    <property type="match status" value="1"/>
</dbReference>
<name>A0A6G8S488_9GAMM</name>
<dbReference type="EMBL" id="CP049916">
    <property type="protein sequence ID" value="QIO09019.1"/>
    <property type="molecule type" value="Genomic_DNA"/>
</dbReference>
<evidence type="ECO:0000256" key="3">
    <source>
        <dbReference type="SAM" id="SignalP"/>
    </source>
</evidence>
<keyword evidence="5" id="KW-1185">Reference proteome</keyword>
<dbReference type="GO" id="GO:0017057">
    <property type="term" value="F:6-phosphogluconolactonase activity"/>
    <property type="evidence" value="ECO:0007669"/>
    <property type="project" value="TreeGrafter"/>
</dbReference>
<keyword evidence="2" id="KW-0119">Carbohydrate metabolism</keyword>
<dbReference type="GO" id="GO:0006006">
    <property type="term" value="P:glucose metabolic process"/>
    <property type="evidence" value="ECO:0007669"/>
    <property type="project" value="UniProtKB-KW"/>
</dbReference>
<dbReference type="AlphaFoldDB" id="A0A6G8S488"/>
<accession>A0A6G8S488</accession>
<dbReference type="Gene3D" id="2.130.10.10">
    <property type="entry name" value="YVTN repeat-like/Quinoprotein amine dehydrogenase"/>
    <property type="match status" value="1"/>
</dbReference>
<feature type="signal peptide" evidence="3">
    <location>
        <begin position="1"/>
        <end position="23"/>
    </location>
</feature>
<dbReference type="PANTHER" id="PTHR30344:SF1">
    <property type="entry name" value="6-PHOSPHOGLUCONOLACTONASE"/>
    <property type="match status" value="1"/>
</dbReference>
<keyword evidence="3" id="KW-0732">Signal</keyword>
<evidence type="ECO:0000313" key="5">
    <source>
        <dbReference type="Proteomes" id="UP000501939"/>
    </source>
</evidence>
<dbReference type="InterPro" id="IPR019405">
    <property type="entry name" value="Lactonase_7-beta_prop"/>
</dbReference>
<gene>
    <name evidence="4" type="ORF">G8D99_08345</name>
</gene>
<sequence>MKNVKLIQLCLMTSLGLAVNSYAAEKDSSTTAPSSQEFLVGTWTGGVPDGLGALKPVLNSQGIYRVRLNADGTMLPINQIKLANPSWLAFSKNKQFIYATNEDNGDKEGQVSALKFTKSGDLQLLNKVKSHGQQPTHAEVSPDNKFLLISNYSSRPNHAGVTVFPIKKDGSLGKLAQKVAFIKGSQALPDRQADGHAHSTTFSPDGTVAYVADLGSDLIKAYHYDADAKQPLKPAPELDLQFPEGSGPRHLIFSKNGNYLYATTEMDAQVIVFKKEYNAYKMIQTQNLTEEVDAESKGGAGLIFSPDQKFLYVGNRKKVNEIVAYSVDSKTGKLTLIDRYPSGGIEPRAFDIDETGEYLVVANVFSNTVSQFKRDLKTGKLKPTQIALQIGLPTDVKFIPTNR</sequence>
<evidence type="ECO:0000313" key="4">
    <source>
        <dbReference type="EMBL" id="QIO09019.1"/>
    </source>
</evidence>
<protein>
    <submittedName>
        <fullName evidence="4">Lactonase family protein</fullName>
    </submittedName>
</protein>
<evidence type="ECO:0000256" key="2">
    <source>
        <dbReference type="ARBA" id="ARBA00022526"/>
    </source>
</evidence>
<dbReference type="InterPro" id="IPR015943">
    <property type="entry name" value="WD40/YVTN_repeat-like_dom_sf"/>
</dbReference>
<dbReference type="InterPro" id="IPR011048">
    <property type="entry name" value="Haem_d1_sf"/>
</dbReference>
<keyword evidence="2" id="KW-0313">Glucose metabolism</keyword>
<dbReference type="RefSeq" id="WP_166324380.1">
    <property type="nucleotide sequence ID" value="NZ_CP049916.1"/>
</dbReference>
<dbReference type="PANTHER" id="PTHR30344">
    <property type="entry name" value="6-PHOSPHOGLUCONOLACTONASE-RELATED"/>
    <property type="match status" value="1"/>
</dbReference>
<dbReference type="KEGG" id="alj:G8D99_08345"/>
<comment type="similarity">
    <text evidence="1">Belongs to the cycloisomerase 2 family.</text>
</comment>
<dbReference type="InterPro" id="IPR050282">
    <property type="entry name" value="Cycloisomerase_2"/>
</dbReference>
<proteinExistence type="inferred from homology"/>
<organism evidence="4 5">
    <name type="scientific">Acinetobacter lanii</name>
    <dbReference type="NCBI Taxonomy" id="2715163"/>
    <lineage>
        <taxon>Bacteria</taxon>
        <taxon>Pseudomonadati</taxon>
        <taxon>Pseudomonadota</taxon>
        <taxon>Gammaproteobacteria</taxon>
        <taxon>Moraxellales</taxon>
        <taxon>Moraxellaceae</taxon>
        <taxon>Acinetobacter</taxon>
    </lineage>
</organism>
<feature type="chain" id="PRO_5026005468" evidence="3">
    <location>
        <begin position="24"/>
        <end position="403"/>
    </location>
</feature>
<dbReference type="GO" id="GO:0005829">
    <property type="term" value="C:cytosol"/>
    <property type="evidence" value="ECO:0007669"/>
    <property type="project" value="TreeGrafter"/>
</dbReference>
<reference evidence="4 5" key="1">
    <citation type="submission" date="2020-03" db="EMBL/GenBank/DDBJ databases">
        <authorList>
            <person name="Zhu W."/>
        </authorList>
    </citation>
    <scope>NUCLEOTIDE SEQUENCE [LARGE SCALE GENOMIC DNA]</scope>
    <source>
        <strain evidence="4 5">185</strain>
    </source>
</reference>
<dbReference type="Proteomes" id="UP000501939">
    <property type="component" value="Chromosome"/>
</dbReference>